<dbReference type="EMBL" id="JACNLL010000056">
    <property type="protein sequence ID" value="MBC8199597.1"/>
    <property type="molecule type" value="Genomic_DNA"/>
</dbReference>
<feature type="transmembrane region" description="Helical" evidence="3">
    <location>
        <begin position="60"/>
        <end position="82"/>
    </location>
</feature>
<dbReference type="GO" id="GO:0015225">
    <property type="term" value="F:biotin transmembrane transporter activity"/>
    <property type="evidence" value="ECO:0007669"/>
    <property type="project" value="UniProtKB-UniRule"/>
</dbReference>
<dbReference type="AlphaFoldDB" id="A0A8J6N6T7"/>
<organism evidence="4 5">
    <name type="scientific">Candidatus Desulfaltia bathyphila</name>
    <dbReference type="NCBI Taxonomy" id="2841697"/>
    <lineage>
        <taxon>Bacteria</taxon>
        <taxon>Pseudomonadati</taxon>
        <taxon>Thermodesulfobacteriota</taxon>
        <taxon>Desulfobacteria</taxon>
        <taxon>Desulfobacterales</taxon>
        <taxon>Desulfobacterales incertae sedis</taxon>
        <taxon>Candidatus Desulfaltia</taxon>
    </lineage>
</organism>
<dbReference type="InterPro" id="IPR003784">
    <property type="entry name" value="BioY"/>
</dbReference>
<protein>
    <recommendedName>
        <fullName evidence="2">Biotin transporter</fullName>
    </recommendedName>
</protein>
<evidence type="ECO:0000256" key="1">
    <source>
        <dbReference type="ARBA" id="ARBA00010692"/>
    </source>
</evidence>
<dbReference type="PANTHER" id="PTHR34295:SF1">
    <property type="entry name" value="BIOTIN TRANSPORTER BIOY"/>
    <property type="match status" value="1"/>
</dbReference>
<evidence type="ECO:0000313" key="5">
    <source>
        <dbReference type="Proteomes" id="UP000603545"/>
    </source>
</evidence>
<dbReference type="Gene3D" id="1.10.1760.20">
    <property type="match status" value="1"/>
</dbReference>
<evidence type="ECO:0000256" key="3">
    <source>
        <dbReference type="SAM" id="Phobius"/>
    </source>
</evidence>
<keyword evidence="2" id="KW-1003">Cell membrane</keyword>
<keyword evidence="2" id="KW-0813">Transport</keyword>
<sequence length="180" mass="18722">MNTNHSIQLRKTAYASLFAALTAAGAYLSIPIGPVPIVLQNLFIFLAGLLLGSRMGLASVGVYLLAGACGFPVFAGGTGGIGRLLGPTGGYLFGYLPAVYIIGLITEKTGRHAAFDVIAMCCGSVVIYACGLSWLKLLTGMTLAKTLIVGMYPFILGDALKIAAAIPIAKALRPIMRIKD</sequence>
<reference evidence="4 5" key="1">
    <citation type="submission" date="2020-08" db="EMBL/GenBank/DDBJ databases">
        <title>Bridging the membrane lipid divide: bacteria of the FCB group superphylum have the potential to synthesize archaeal ether lipids.</title>
        <authorList>
            <person name="Villanueva L."/>
            <person name="Von Meijenfeldt F.A.B."/>
            <person name="Westbye A.B."/>
            <person name="Yadav S."/>
            <person name="Hopmans E.C."/>
            <person name="Dutilh B.E."/>
            <person name="Sinninghe Damste J.S."/>
        </authorList>
    </citation>
    <scope>NUCLEOTIDE SEQUENCE [LARGE SCALE GENOMIC DNA]</scope>
    <source>
        <strain evidence="4">NIOZ-UU82</strain>
    </source>
</reference>
<feature type="transmembrane region" description="Helical" evidence="3">
    <location>
        <begin position="113"/>
        <end position="135"/>
    </location>
</feature>
<keyword evidence="2 3" id="KW-0472">Membrane</keyword>
<dbReference type="GO" id="GO:0005886">
    <property type="term" value="C:plasma membrane"/>
    <property type="evidence" value="ECO:0007669"/>
    <property type="project" value="UniProtKB-SubCell"/>
</dbReference>
<dbReference type="Proteomes" id="UP000603545">
    <property type="component" value="Unassembled WGS sequence"/>
</dbReference>
<feature type="transmembrane region" description="Helical" evidence="3">
    <location>
        <begin position="88"/>
        <end position="106"/>
    </location>
</feature>
<accession>A0A8J6N6T7</accession>
<dbReference type="PANTHER" id="PTHR34295">
    <property type="entry name" value="BIOTIN TRANSPORTER BIOY"/>
    <property type="match status" value="1"/>
</dbReference>
<evidence type="ECO:0000313" key="4">
    <source>
        <dbReference type="EMBL" id="MBC8199597.1"/>
    </source>
</evidence>
<proteinExistence type="inferred from homology"/>
<name>A0A8J6N6T7_9BACT</name>
<comment type="similarity">
    <text evidence="1 2">Belongs to the BioY family.</text>
</comment>
<gene>
    <name evidence="4" type="ORF">H8E80_06085</name>
</gene>
<feature type="transmembrane region" description="Helical" evidence="3">
    <location>
        <begin position="147"/>
        <end position="169"/>
    </location>
</feature>
<feature type="transmembrane region" description="Helical" evidence="3">
    <location>
        <begin position="12"/>
        <end position="30"/>
    </location>
</feature>
<keyword evidence="3" id="KW-1133">Transmembrane helix</keyword>
<evidence type="ECO:0000256" key="2">
    <source>
        <dbReference type="PIRNR" id="PIRNR016661"/>
    </source>
</evidence>
<comment type="caution">
    <text evidence="4">The sequence shown here is derived from an EMBL/GenBank/DDBJ whole genome shotgun (WGS) entry which is preliminary data.</text>
</comment>
<keyword evidence="3" id="KW-0812">Transmembrane</keyword>
<dbReference type="Pfam" id="PF02632">
    <property type="entry name" value="BioY"/>
    <property type="match status" value="1"/>
</dbReference>
<dbReference type="PIRSF" id="PIRSF016661">
    <property type="entry name" value="BioY"/>
    <property type="match status" value="1"/>
</dbReference>
<comment type="subcellular location">
    <subcellularLocation>
        <location evidence="2">Cell membrane</location>
        <topology evidence="2">Multi-pass membrane protein</topology>
    </subcellularLocation>
</comment>